<evidence type="ECO:0000256" key="2">
    <source>
        <dbReference type="ARBA" id="ARBA00006275"/>
    </source>
</evidence>
<sequence length="515" mass="58804">MKKLIYIGIMAGSLLLNSSCSDWLDLLPKNEQVTDAYWKSKEDVEAVIASGYYYMRSSCQSLLKWGELRGASICTLTGDKDGMKLQNFQLDGTEAICKWENMYQVINMANVVIAHAPGVREIDDTYTEGAMNAHLSEAYFMRALMYFYLVRNFKEVPLVTTPYEDDSTPFSIAKSSEEEILKQIKADVQTALDSGGAKEFYDNDNWNASKGRATKWALYALMSEVSLWTEDYDTCIKYADLLINATASRRPAFITIPENWYTIFNPGNSNESIFEVNWDGNTYSQTGGPSAMYTTGTNPNYRYSTKMGEDLVNDFEEVMAGKDAIRSQFGAFIAYTDGENIVHCIWKYEMGDTDPTNPDAIRLKDDANWIIYRMADVMLMKAEALIWKGKENWQEAVDIINQIRTRANLPEKTIALDEEDESSMMENYLLPERNIELAAEGKRWYDMIRYAKSKNYAHKSAFIALVQQYNTTANASWIRSVLQNEYAWYLPIHADEIENNNLLVQNPYYGITGNN</sequence>
<keyword evidence="5" id="KW-0998">Cell outer membrane</keyword>
<dbReference type="EMBL" id="QSBI01000034">
    <property type="protein sequence ID" value="RGX06744.1"/>
    <property type="molecule type" value="Genomic_DNA"/>
</dbReference>
<proteinExistence type="inferred from homology"/>
<dbReference type="Pfam" id="PF14322">
    <property type="entry name" value="SusD-like_3"/>
    <property type="match status" value="1"/>
</dbReference>
<evidence type="ECO:0000259" key="7">
    <source>
        <dbReference type="Pfam" id="PF14322"/>
    </source>
</evidence>
<comment type="caution">
    <text evidence="10">The sequence shown here is derived from an EMBL/GenBank/DDBJ whole genome shotgun (WGS) entry which is preliminary data.</text>
</comment>
<accession>A0A413EIG9</accession>
<dbReference type="Proteomes" id="UP000435985">
    <property type="component" value="Unassembled WGS sequence"/>
</dbReference>
<keyword evidence="3" id="KW-0732">Signal</keyword>
<dbReference type="GO" id="GO:0009279">
    <property type="term" value="C:cell outer membrane"/>
    <property type="evidence" value="ECO:0007669"/>
    <property type="project" value="UniProtKB-SubCell"/>
</dbReference>
<keyword evidence="4" id="KW-0472">Membrane</keyword>
<dbReference type="RefSeq" id="WP_004320935.1">
    <property type="nucleotide sequence ID" value="NZ_BAABYJ010000003.1"/>
</dbReference>
<evidence type="ECO:0000256" key="5">
    <source>
        <dbReference type="ARBA" id="ARBA00023237"/>
    </source>
</evidence>
<name>A0A413EIG9_BACOV</name>
<evidence type="ECO:0000256" key="4">
    <source>
        <dbReference type="ARBA" id="ARBA00023136"/>
    </source>
</evidence>
<evidence type="ECO:0000313" key="10">
    <source>
        <dbReference type="EMBL" id="RGX06744.1"/>
    </source>
</evidence>
<dbReference type="Proteomes" id="UP000286031">
    <property type="component" value="Unassembled WGS sequence"/>
</dbReference>
<dbReference type="CDD" id="cd08977">
    <property type="entry name" value="SusD"/>
    <property type="match status" value="1"/>
</dbReference>
<dbReference type="SUPFAM" id="SSF48452">
    <property type="entry name" value="TPR-like"/>
    <property type="match status" value="1"/>
</dbReference>
<dbReference type="EMBL" id="JAQNWR010000001">
    <property type="protein sequence ID" value="MDC2406597.1"/>
    <property type="molecule type" value="Genomic_DNA"/>
</dbReference>
<dbReference type="Gene3D" id="1.25.40.390">
    <property type="match status" value="1"/>
</dbReference>
<dbReference type="EMBL" id="VWFO01000007">
    <property type="protein sequence ID" value="KAA4665007.1"/>
    <property type="molecule type" value="Genomic_DNA"/>
</dbReference>
<dbReference type="InterPro" id="IPR012944">
    <property type="entry name" value="SusD_RagB_dom"/>
</dbReference>
<feature type="domain" description="RagB/SusD" evidence="6">
    <location>
        <begin position="364"/>
        <end position="509"/>
    </location>
</feature>
<gene>
    <name evidence="10" type="ORF">DWV35_21050</name>
    <name evidence="8" type="ORF">F3B98_08165</name>
    <name evidence="9" type="ORF">PO240_01765</name>
</gene>
<protein>
    <submittedName>
        <fullName evidence="10">RagB/SusD family nutrient uptake outer membrane protein</fullName>
    </submittedName>
</protein>
<comment type="similarity">
    <text evidence="2">Belongs to the SusD family.</text>
</comment>
<reference evidence="9" key="3">
    <citation type="submission" date="2022-10" db="EMBL/GenBank/DDBJ databases">
        <title>Human gut microbiome strain richness.</title>
        <authorList>
            <person name="Chen-Liaw A."/>
        </authorList>
    </citation>
    <scope>NUCLEOTIDE SEQUENCE</scope>
    <source>
        <strain evidence="9">F7_m1001271B151109d0_201107</strain>
    </source>
</reference>
<dbReference type="Pfam" id="PF07980">
    <property type="entry name" value="SusD_RagB"/>
    <property type="match status" value="1"/>
</dbReference>
<dbReference type="Proteomes" id="UP001214017">
    <property type="component" value="Unassembled WGS sequence"/>
</dbReference>
<evidence type="ECO:0000259" key="6">
    <source>
        <dbReference type="Pfam" id="PF07980"/>
    </source>
</evidence>
<dbReference type="InterPro" id="IPR011990">
    <property type="entry name" value="TPR-like_helical_dom_sf"/>
</dbReference>
<reference evidence="8 12" key="2">
    <citation type="journal article" date="2019" name="Nat. Med.">
        <title>A library of human gut bacterial isolates paired with longitudinal multiomics data enables mechanistic microbiome research.</title>
        <authorList>
            <person name="Poyet M."/>
            <person name="Groussin M."/>
            <person name="Gibbons S.M."/>
            <person name="Avila-Pacheco J."/>
            <person name="Jiang X."/>
            <person name="Kearney S.M."/>
            <person name="Perrotta A.R."/>
            <person name="Berdy B."/>
            <person name="Zhao S."/>
            <person name="Lieberman T.D."/>
            <person name="Swanson P.K."/>
            <person name="Smith M."/>
            <person name="Roesemann S."/>
            <person name="Alexander J.E."/>
            <person name="Rich S.A."/>
            <person name="Livny J."/>
            <person name="Vlamakis H."/>
            <person name="Clish C."/>
            <person name="Bullock K."/>
            <person name="Deik A."/>
            <person name="Scott J."/>
            <person name="Pierce K.A."/>
            <person name="Xavier R.J."/>
            <person name="Alm E.J."/>
        </authorList>
    </citation>
    <scope>NUCLEOTIDE SEQUENCE [LARGE SCALE GENOMIC DNA]</scope>
    <source>
        <strain evidence="8 12">BIOML-A14</strain>
    </source>
</reference>
<evidence type="ECO:0000313" key="9">
    <source>
        <dbReference type="EMBL" id="MDC2406597.1"/>
    </source>
</evidence>
<evidence type="ECO:0000313" key="8">
    <source>
        <dbReference type="EMBL" id="KAA4665007.1"/>
    </source>
</evidence>
<feature type="domain" description="SusD-like N-terminal" evidence="7">
    <location>
        <begin position="22"/>
        <end position="227"/>
    </location>
</feature>
<organism evidence="10 11">
    <name type="scientific">Bacteroides ovatus</name>
    <dbReference type="NCBI Taxonomy" id="28116"/>
    <lineage>
        <taxon>Bacteria</taxon>
        <taxon>Pseudomonadati</taxon>
        <taxon>Bacteroidota</taxon>
        <taxon>Bacteroidia</taxon>
        <taxon>Bacteroidales</taxon>
        <taxon>Bacteroidaceae</taxon>
        <taxon>Bacteroides</taxon>
    </lineage>
</organism>
<evidence type="ECO:0000313" key="11">
    <source>
        <dbReference type="Proteomes" id="UP000286031"/>
    </source>
</evidence>
<dbReference type="InterPro" id="IPR033985">
    <property type="entry name" value="SusD-like_N"/>
</dbReference>
<evidence type="ECO:0000256" key="1">
    <source>
        <dbReference type="ARBA" id="ARBA00004442"/>
    </source>
</evidence>
<comment type="subcellular location">
    <subcellularLocation>
        <location evidence="1">Cell outer membrane</location>
    </subcellularLocation>
</comment>
<dbReference type="AlphaFoldDB" id="A0A413EIG9"/>
<reference evidence="10 11" key="1">
    <citation type="submission" date="2018-08" db="EMBL/GenBank/DDBJ databases">
        <title>A genome reference for cultivated species of the human gut microbiota.</title>
        <authorList>
            <person name="Zou Y."/>
            <person name="Xue W."/>
            <person name="Luo G."/>
        </authorList>
    </citation>
    <scope>NUCLEOTIDE SEQUENCE [LARGE SCALE GENOMIC DNA]</scope>
    <source>
        <strain evidence="10 11">AF04-46</strain>
    </source>
</reference>
<evidence type="ECO:0000313" key="12">
    <source>
        <dbReference type="Proteomes" id="UP000435985"/>
    </source>
</evidence>
<evidence type="ECO:0000256" key="3">
    <source>
        <dbReference type="ARBA" id="ARBA00022729"/>
    </source>
</evidence>